<evidence type="ECO:0000313" key="3">
    <source>
        <dbReference type="Proteomes" id="UP000023806"/>
    </source>
</evidence>
<gene>
    <name evidence="2" type="ORF">P250_02698</name>
</gene>
<protein>
    <recommendedName>
        <fullName evidence="4">MFS transporter</fullName>
    </recommendedName>
</protein>
<sequence>MISYKKMPQGVLQINIIQIFSIVGYAVLMGLLNFYLTDHGGFTKTQANTLTASFFALNFLLHFLGGALGGKYFSFRGLFLVSVCLQVVGMFMIAEHNQTLIVYSMALFYHWCWA</sequence>
<dbReference type="Gene3D" id="1.20.1250.20">
    <property type="entry name" value="MFS general substrate transporter like domains"/>
    <property type="match status" value="1"/>
</dbReference>
<dbReference type="InterPro" id="IPR036259">
    <property type="entry name" value="MFS_trans_sf"/>
</dbReference>
<reference evidence="2 3" key="1">
    <citation type="submission" date="2014-03" db="EMBL/GenBank/DDBJ databases">
        <title>The Genome Sequence of Francisella tularensis subsp. tularensis str. SCHU S4 substr. FSC043.</title>
        <authorList>
            <consortium name="The Broad Institute Genomics Platform"/>
            <consortium name="The Broad Institute Genome Sequencing Center for Infectious Disease"/>
            <person name="Chapman S.B."/>
            <person name="Guina T."/>
            <person name="Gelhaus C."/>
            <person name="Comer J."/>
            <person name="Sellati T."/>
            <person name="Sjostedt A."/>
            <person name="Young S.K."/>
            <person name="Zeng Q."/>
            <person name="Gargeya S."/>
            <person name="Abouelleil A."/>
            <person name="Alvarado L."/>
            <person name="Chapman S.B."/>
            <person name="Gainer-Dewar J."/>
            <person name="Goldberg J."/>
            <person name="Griggs A."/>
            <person name="Gujja S."/>
            <person name="Hansen M."/>
            <person name="Howarth C."/>
            <person name="Imamovic A."/>
            <person name="Larimer J."/>
            <person name="Murphy C."/>
            <person name="Naylor J."/>
            <person name="Pearson M."/>
            <person name="Poon T.W."/>
            <person name="Priest M."/>
            <person name="Roberts A."/>
            <person name="Saif S."/>
            <person name="Shea T."/>
            <person name="Sykes S."/>
            <person name="Wortman J."/>
            <person name="Nusbaum C."/>
            <person name="Birren B."/>
        </authorList>
    </citation>
    <scope>NUCLEOTIDE SEQUENCE [LARGE SCALE GENOMIC DNA]</scope>
    <source>
        <strain evidence="2 3">Schu S4</strain>
    </source>
</reference>
<evidence type="ECO:0000256" key="1">
    <source>
        <dbReference type="SAM" id="Phobius"/>
    </source>
</evidence>
<keyword evidence="1" id="KW-0812">Transmembrane</keyword>
<keyword evidence="1" id="KW-0472">Membrane</keyword>
<dbReference type="AlphaFoldDB" id="A0AAD3ASB9"/>
<proteinExistence type="predicted"/>
<organism evidence="2 3">
    <name type="scientific">Francisella tularensis subsp. tularensis str. SCHU S4 substr. FSC237</name>
    <dbReference type="NCBI Taxonomy" id="1341660"/>
    <lineage>
        <taxon>Bacteria</taxon>
        <taxon>Pseudomonadati</taxon>
        <taxon>Pseudomonadota</taxon>
        <taxon>Gammaproteobacteria</taxon>
        <taxon>Thiotrichales</taxon>
        <taxon>Francisellaceae</taxon>
        <taxon>Francisella</taxon>
    </lineage>
</organism>
<evidence type="ECO:0008006" key="4">
    <source>
        <dbReference type="Google" id="ProtNLM"/>
    </source>
</evidence>
<dbReference type="Proteomes" id="UP000023806">
    <property type="component" value="Unassembled WGS sequence"/>
</dbReference>
<comment type="caution">
    <text evidence="2">The sequence shown here is derived from an EMBL/GenBank/DDBJ whole genome shotgun (WGS) entry which is preliminary data.</text>
</comment>
<dbReference type="SUPFAM" id="SSF103473">
    <property type="entry name" value="MFS general substrate transporter"/>
    <property type="match status" value="1"/>
</dbReference>
<name>A0AAD3ASB9_FRATT</name>
<feature type="transmembrane region" description="Helical" evidence="1">
    <location>
        <begin position="12"/>
        <end position="35"/>
    </location>
</feature>
<feature type="transmembrane region" description="Helical" evidence="1">
    <location>
        <begin position="47"/>
        <end position="65"/>
    </location>
</feature>
<accession>A0AAD3ASB9</accession>
<keyword evidence="1" id="KW-1133">Transmembrane helix</keyword>
<dbReference type="EMBL" id="JIDS01000002">
    <property type="protein sequence ID" value="EZK37941.1"/>
    <property type="molecule type" value="Genomic_DNA"/>
</dbReference>
<evidence type="ECO:0000313" key="2">
    <source>
        <dbReference type="EMBL" id="EZK37941.1"/>
    </source>
</evidence>
<feature type="transmembrane region" description="Helical" evidence="1">
    <location>
        <begin position="77"/>
        <end position="94"/>
    </location>
</feature>